<dbReference type="HOGENOM" id="CLU_765941_0_0_1"/>
<dbReference type="EnsemblPlants" id="PGSC0003DMT400009752">
    <property type="protein sequence ID" value="PGSC0003DMT400009752"/>
    <property type="gene ID" value="PGSC0003DMG400003817"/>
</dbReference>
<dbReference type="PaxDb" id="4113-PGSC0003DMT400009752"/>
<organism evidence="1 2">
    <name type="scientific">Solanum tuberosum</name>
    <name type="common">Potato</name>
    <dbReference type="NCBI Taxonomy" id="4113"/>
    <lineage>
        <taxon>Eukaryota</taxon>
        <taxon>Viridiplantae</taxon>
        <taxon>Streptophyta</taxon>
        <taxon>Embryophyta</taxon>
        <taxon>Tracheophyta</taxon>
        <taxon>Spermatophyta</taxon>
        <taxon>Magnoliopsida</taxon>
        <taxon>eudicotyledons</taxon>
        <taxon>Gunneridae</taxon>
        <taxon>Pentapetalae</taxon>
        <taxon>asterids</taxon>
        <taxon>lamiids</taxon>
        <taxon>Solanales</taxon>
        <taxon>Solanaceae</taxon>
        <taxon>Solanoideae</taxon>
        <taxon>Solaneae</taxon>
        <taxon>Solanum</taxon>
    </lineage>
</organism>
<dbReference type="Proteomes" id="UP000011115">
    <property type="component" value="Unassembled WGS sequence"/>
</dbReference>
<dbReference type="SUPFAM" id="SSF56219">
    <property type="entry name" value="DNase I-like"/>
    <property type="match status" value="1"/>
</dbReference>
<dbReference type="ExpressionAtlas" id="M0ZWW4">
    <property type="expression patterns" value="baseline"/>
</dbReference>
<reference evidence="2" key="1">
    <citation type="journal article" date="2011" name="Nature">
        <title>Genome sequence and analysis of the tuber crop potato.</title>
        <authorList>
            <consortium name="The Potato Genome Sequencing Consortium"/>
        </authorList>
    </citation>
    <scope>NUCLEOTIDE SEQUENCE [LARGE SCALE GENOMIC DNA]</scope>
    <source>
        <strain evidence="2">cv. DM1-3 516 R44</strain>
    </source>
</reference>
<dbReference type="STRING" id="4113.M0ZWW4"/>
<name>M0ZWW4_SOLTU</name>
<evidence type="ECO:0000313" key="2">
    <source>
        <dbReference type="Proteomes" id="UP000011115"/>
    </source>
</evidence>
<proteinExistence type="predicted"/>
<dbReference type="Gene3D" id="3.60.10.10">
    <property type="entry name" value="Endonuclease/exonuclease/phosphatase"/>
    <property type="match status" value="1"/>
</dbReference>
<dbReference type="AlphaFoldDB" id="M0ZWW4"/>
<keyword evidence="2" id="KW-1185">Reference proteome</keyword>
<dbReference type="InterPro" id="IPR036691">
    <property type="entry name" value="Endo/exonu/phosph_ase_sf"/>
</dbReference>
<evidence type="ECO:0000313" key="1">
    <source>
        <dbReference type="EnsemblPlants" id="PGSC0003DMT400009752"/>
    </source>
</evidence>
<dbReference type="eggNOG" id="KOG1075">
    <property type="taxonomic scope" value="Eukaryota"/>
</dbReference>
<dbReference type="InParanoid" id="M0ZWW4"/>
<dbReference type="Gramene" id="PGSC0003DMT400009752">
    <property type="protein sequence ID" value="PGSC0003DMT400009752"/>
    <property type="gene ID" value="PGSC0003DMG400003817"/>
</dbReference>
<dbReference type="PANTHER" id="PTHR33710:SF35">
    <property type="entry name" value="RNA-DIRECTED DNA POLYMERASE (REVERSE TRANSCRIPTASE)_ RIBONUCLEASE H"/>
    <property type="match status" value="1"/>
</dbReference>
<sequence>MHNIGIGKDIYITAVYAKCNSAERNILWDDLKRINRIIQGPWCISGDFNVVLDPNEKVGGRPQRMTKSYDFSSCMDACEMSDLGFNGPKFTWCNNRIPRKRIWKRLDRVFINEKWAESYQNNTVTHLPKAGSDHRPLLVKCFDNHQSSIKYFKFLDIWIDQPSFMNIVKNAWNTNITGNAQWILQQKLKVLSKKLSTWSREVIGNVFDHVKEWEIKMKDLEDEDLSSPTEFSREELNKGMNLNGPVINHLAYADDIVIFSGGNNKSIKLIKHQIRRINRLRRVTDYMDNTFPFTYLGCPIYNGKKNHSYFDGMLAKIVKRLNGWQCNMLSHGKGYSHEACFTICVYLHIVCYYSSQWYHQSY</sequence>
<reference evidence="1" key="2">
    <citation type="submission" date="2015-06" db="UniProtKB">
        <authorList>
            <consortium name="EnsemblPlants"/>
        </authorList>
    </citation>
    <scope>IDENTIFICATION</scope>
    <source>
        <strain evidence="1">DM1-3 516 R44</strain>
    </source>
</reference>
<protein>
    <submittedName>
        <fullName evidence="1">RNA-directed DNA polymerase (Reverse transcriptase); Ribonuclease H</fullName>
    </submittedName>
</protein>
<accession>M0ZWW4</accession>
<dbReference type="PANTHER" id="PTHR33710">
    <property type="entry name" value="BNAC02G09200D PROTEIN"/>
    <property type="match status" value="1"/>
</dbReference>